<dbReference type="InterPro" id="IPR025412">
    <property type="entry name" value="DUF4304"/>
</dbReference>
<feature type="compositionally biased region" description="Basic and acidic residues" evidence="1">
    <location>
        <begin position="202"/>
        <end position="213"/>
    </location>
</feature>
<organism evidence="2 3">
    <name type="scientific">Modestobacter versicolor</name>
    <dbReference type="NCBI Taxonomy" id="429133"/>
    <lineage>
        <taxon>Bacteria</taxon>
        <taxon>Bacillati</taxon>
        <taxon>Actinomycetota</taxon>
        <taxon>Actinomycetes</taxon>
        <taxon>Geodermatophilales</taxon>
        <taxon>Geodermatophilaceae</taxon>
        <taxon>Modestobacter</taxon>
    </lineage>
</organism>
<feature type="region of interest" description="Disordered" evidence="1">
    <location>
        <begin position="202"/>
        <end position="223"/>
    </location>
</feature>
<dbReference type="Proteomes" id="UP000247602">
    <property type="component" value="Unassembled WGS sequence"/>
</dbReference>
<accession>A0A323VKT3</accession>
<sequence>MTAGAARGAGGRAPTVAPVTAQDAYRELLTGHVGPGLRAEGLTGSGSVWTLPSDTHWVTVGFHASQTSTADRVTFTADLRVLSKALWAAEDVPAGRCPARPAATADYGLGWFERVGALLPGSSGDHWWSVTPDDEPAPLAADVLAALRDHALPAARRVLEEERAHRPPCSRNVGGRNWYRPCEAPADVAFAGQGRRVFRCSGHADEPSTEHDGTVLGRWPDLV</sequence>
<keyword evidence="3" id="KW-1185">Reference proteome</keyword>
<dbReference type="EMBL" id="QKNV01000001">
    <property type="protein sequence ID" value="PZA23376.1"/>
    <property type="molecule type" value="Genomic_DNA"/>
</dbReference>
<dbReference type="Pfam" id="PF14137">
    <property type="entry name" value="DUF4304"/>
    <property type="match status" value="1"/>
</dbReference>
<protein>
    <submittedName>
        <fullName evidence="2">Uncharacterized protein</fullName>
    </submittedName>
</protein>
<evidence type="ECO:0000313" key="3">
    <source>
        <dbReference type="Proteomes" id="UP000247602"/>
    </source>
</evidence>
<comment type="caution">
    <text evidence="2">The sequence shown here is derived from an EMBL/GenBank/DDBJ whole genome shotgun (WGS) entry which is preliminary data.</text>
</comment>
<dbReference type="OrthoDB" id="5146005at2"/>
<dbReference type="AlphaFoldDB" id="A0A323VKT3"/>
<evidence type="ECO:0000313" key="2">
    <source>
        <dbReference type="EMBL" id="PZA23376.1"/>
    </source>
</evidence>
<proteinExistence type="predicted"/>
<evidence type="ECO:0000256" key="1">
    <source>
        <dbReference type="SAM" id="MobiDB-lite"/>
    </source>
</evidence>
<reference evidence="2 3" key="1">
    <citation type="submission" date="2018-06" db="EMBL/GenBank/DDBJ databases">
        <title>Draft genome sequence of Modestobacter versicolor CP153-2.</title>
        <authorList>
            <person name="Gundlapally S.R."/>
        </authorList>
    </citation>
    <scope>NUCLEOTIDE SEQUENCE [LARGE SCALE GENOMIC DNA]</scope>
    <source>
        <strain evidence="2 3">CP153-2</strain>
    </source>
</reference>
<name>A0A323VKT3_9ACTN</name>
<gene>
    <name evidence="2" type="ORF">DMO24_00050</name>
</gene>